<gene>
    <name evidence="1" type="ORF">J9317_16170</name>
</gene>
<proteinExistence type="predicted"/>
<dbReference type="RefSeq" id="WP_035412339.1">
    <property type="nucleotide sequence ID" value="NZ_JAGVRK010000001.1"/>
</dbReference>
<name>A0ABS5LHP8_9BACI</name>
<accession>A0ABS5LHP8</accession>
<reference evidence="1 2" key="1">
    <citation type="submission" date="2021-04" db="EMBL/GenBank/DDBJ databases">
        <title>Metabacillus sp. strain KIGAM252 whole genome sequence.</title>
        <authorList>
            <person name="Seo M.-J."/>
            <person name="Cho E.-S."/>
            <person name="Hwang C.Y."/>
            <person name="Yoon D.J."/>
        </authorList>
    </citation>
    <scope>NUCLEOTIDE SEQUENCE [LARGE SCALE GENOMIC DNA]</scope>
    <source>
        <strain evidence="1 2">KIGAM252</strain>
    </source>
</reference>
<keyword evidence="2" id="KW-1185">Reference proteome</keyword>
<sequence>MEIVDYSYKKRGNVEFVFSPFPHSRVLLCPIKNYFFVRYVKWDDRDPIVERADLEHMEWLVNKHFGLEAWYKRRRAFKQPAEPE</sequence>
<organism evidence="1 2">
    <name type="scientific">Metabacillus flavus</name>
    <dbReference type="NCBI Taxonomy" id="2823519"/>
    <lineage>
        <taxon>Bacteria</taxon>
        <taxon>Bacillati</taxon>
        <taxon>Bacillota</taxon>
        <taxon>Bacilli</taxon>
        <taxon>Bacillales</taxon>
        <taxon>Bacillaceae</taxon>
        <taxon>Metabacillus</taxon>
    </lineage>
</organism>
<dbReference type="Proteomes" id="UP000682403">
    <property type="component" value="Unassembled WGS sequence"/>
</dbReference>
<dbReference type="EMBL" id="JAGVRK010000001">
    <property type="protein sequence ID" value="MBS2970284.1"/>
    <property type="molecule type" value="Genomic_DNA"/>
</dbReference>
<protein>
    <submittedName>
        <fullName evidence="1">Uncharacterized protein</fullName>
    </submittedName>
</protein>
<comment type="caution">
    <text evidence="1">The sequence shown here is derived from an EMBL/GenBank/DDBJ whole genome shotgun (WGS) entry which is preliminary data.</text>
</comment>
<evidence type="ECO:0000313" key="1">
    <source>
        <dbReference type="EMBL" id="MBS2970284.1"/>
    </source>
</evidence>
<evidence type="ECO:0000313" key="2">
    <source>
        <dbReference type="Proteomes" id="UP000682403"/>
    </source>
</evidence>